<sequence length="202" mass="21964">MKVFSFLFALLLTTSTVFAQESDKTLVKTLNPDNCPNVQIDIKNKGIESAPWDEGTIRVELEIKANVPDAILAQLVKAGRYSIGGGKDGETYIVSAPNLSKSITIGGKDLEEEITIIVKTPGYFALNDAGVLSKNINEETIAARSDNPEAAAEMIKKMKGIQEKLNMEVTVTSTSKYKGEVDLSKYKMVIDGKEVTADQIAF</sequence>
<feature type="chain" id="PRO_5028334546" evidence="1">
    <location>
        <begin position="20"/>
        <end position="202"/>
    </location>
</feature>
<organism evidence="2">
    <name type="scientific">uncultured Aureispira sp</name>
    <dbReference type="NCBI Taxonomy" id="1331704"/>
    <lineage>
        <taxon>Bacteria</taxon>
        <taxon>Pseudomonadati</taxon>
        <taxon>Bacteroidota</taxon>
        <taxon>Saprospiria</taxon>
        <taxon>Saprospirales</taxon>
        <taxon>Saprospiraceae</taxon>
        <taxon>Aureispira</taxon>
        <taxon>environmental samples</taxon>
    </lineage>
</organism>
<keyword evidence="1" id="KW-0732">Signal</keyword>
<dbReference type="EMBL" id="CACVAQ010000139">
    <property type="protein sequence ID" value="CAA6808205.1"/>
    <property type="molecule type" value="Genomic_DNA"/>
</dbReference>
<evidence type="ECO:0000313" key="2">
    <source>
        <dbReference type="EMBL" id="CAA6808205.1"/>
    </source>
</evidence>
<accession>A0A6S6SUB6</accession>
<gene>
    <name evidence="2" type="ORF">HELGO_WM13395</name>
</gene>
<protein>
    <submittedName>
        <fullName evidence="2">Uncharacterized protein</fullName>
    </submittedName>
</protein>
<evidence type="ECO:0000256" key="1">
    <source>
        <dbReference type="SAM" id="SignalP"/>
    </source>
</evidence>
<proteinExistence type="predicted"/>
<feature type="signal peptide" evidence="1">
    <location>
        <begin position="1"/>
        <end position="19"/>
    </location>
</feature>
<dbReference type="AlphaFoldDB" id="A0A6S6SUB6"/>
<name>A0A6S6SUB6_9BACT</name>
<reference evidence="2" key="1">
    <citation type="submission" date="2020-01" db="EMBL/GenBank/DDBJ databases">
        <authorList>
            <person name="Meier V. D."/>
            <person name="Meier V D."/>
        </authorList>
    </citation>
    <scope>NUCLEOTIDE SEQUENCE</scope>
    <source>
        <strain evidence="2">HLG_WM_MAG_10</strain>
    </source>
</reference>